<sequence>MQSHLINEENTPPITMVCDSEEEIHVTVVDGSTYVPGFIEVVAFVIDQSLDVTLIPENVLLGIPMMLQRYWIGESTPKVERAEFKVVGLNVGASGDFKGEGCYQSANQLSARNKGLEDTNIEDFDLDIELKEVKVLEVMALIALESYNNTSSYLEGVMSLKADKEKEVEITNKGLKRLCKGTKGSSSLSTKGTPSRRFGAKAMEPHGLKWFQAQKEPEECNLTLVREFNANWDTSFGERTKVKIWGPVVHFTTKTFNVFLGTPVVDPSEYFILLEKPPYHDIRHDLYGEHLSVHWARDQNGTYSTLPFSYLNNKAKVWVKLVYAVILGDH</sequence>
<evidence type="ECO:0000259" key="1">
    <source>
        <dbReference type="Pfam" id="PF20167"/>
    </source>
</evidence>
<dbReference type="Pfam" id="PF20167">
    <property type="entry name" value="Transposase_32"/>
    <property type="match status" value="1"/>
</dbReference>
<reference evidence="2 3" key="1">
    <citation type="journal article" date="2021" name="BMC Genomics">
        <title>Datura genome reveals duplications of psychoactive alkaloid biosynthetic genes and high mutation rate following tissue culture.</title>
        <authorList>
            <person name="Rajewski A."/>
            <person name="Carter-House D."/>
            <person name="Stajich J."/>
            <person name="Litt A."/>
        </authorList>
    </citation>
    <scope>NUCLEOTIDE SEQUENCE [LARGE SCALE GENOMIC DNA]</scope>
    <source>
        <strain evidence="2">AR-01</strain>
    </source>
</reference>
<dbReference type="EMBL" id="JACEIK010009099">
    <property type="protein sequence ID" value="MCE3051964.1"/>
    <property type="molecule type" value="Genomic_DNA"/>
</dbReference>
<gene>
    <name evidence="2" type="ORF">HAX54_051256</name>
</gene>
<proteinExistence type="predicted"/>
<organism evidence="2 3">
    <name type="scientific">Datura stramonium</name>
    <name type="common">Jimsonweed</name>
    <name type="synonym">Common thornapple</name>
    <dbReference type="NCBI Taxonomy" id="4076"/>
    <lineage>
        <taxon>Eukaryota</taxon>
        <taxon>Viridiplantae</taxon>
        <taxon>Streptophyta</taxon>
        <taxon>Embryophyta</taxon>
        <taxon>Tracheophyta</taxon>
        <taxon>Spermatophyta</taxon>
        <taxon>Magnoliopsida</taxon>
        <taxon>eudicotyledons</taxon>
        <taxon>Gunneridae</taxon>
        <taxon>Pentapetalae</taxon>
        <taxon>asterids</taxon>
        <taxon>lamiids</taxon>
        <taxon>Solanales</taxon>
        <taxon>Solanaceae</taxon>
        <taxon>Solanoideae</taxon>
        <taxon>Datureae</taxon>
        <taxon>Datura</taxon>
    </lineage>
</organism>
<dbReference type="Proteomes" id="UP000823775">
    <property type="component" value="Unassembled WGS sequence"/>
</dbReference>
<accession>A0ABS8WS23</accession>
<comment type="caution">
    <text evidence="2">The sequence shown here is derived from an EMBL/GenBank/DDBJ whole genome shotgun (WGS) entry which is preliminary data.</text>
</comment>
<evidence type="ECO:0000313" key="2">
    <source>
        <dbReference type="EMBL" id="MCE3051964.1"/>
    </source>
</evidence>
<keyword evidence="3" id="KW-1185">Reference proteome</keyword>
<evidence type="ECO:0000313" key="3">
    <source>
        <dbReference type="Proteomes" id="UP000823775"/>
    </source>
</evidence>
<feature type="domain" description="Putative plant transposon protein" evidence="1">
    <location>
        <begin position="208"/>
        <end position="326"/>
    </location>
</feature>
<dbReference type="InterPro" id="IPR046796">
    <property type="entry name" value="Transposase_32_dom"/>
</dbReference>
<protein>
    <recommendedName>
        <fullName evidence="1">Putative plant transposon protein domain-containing protein</fullName>
    </recommendedName>
</protein>
<name>A0ABS8WS23_DATST</name>